<dbReference type="InterPro" id="IPR004941">
    <property type="entry name" value="FP_N"/>
</dbReference>
<dbReference type="Pfam" id="PF25298">
    <property type="entry name" value="Baculo_FP_2nd"/>
    <property type="match status" value="1"/>
</dbReference>
<dbReference type="Proteomes" id="UP001153954">
    <property type="component" value="Unassembled WGS sequence"/>
</dbReference>
<dbReference type="SUPFAM" id="SSF57997">
    <property type="entry name" value="Tropomyosin"/>
    <property type="match status" value="1"/>
</dbReference>
<comment type="caution">
    <text evidence="4">The sequence shown here is derived from an EMBL/GenBank/DDBJ whole genome shotgun (WGS) entry which is preliminary data.</text>
</comment>
<feature type="domain" description="FP protein N-terminal" evidence="2">
    <location>
        <begin position="68"/>
        <end position="150"/>
    </location>
</feature>
<sequence>MTQIEDSLKFHTEKLDEVMECVETFKQTIKNLEKKNAELTSKNNNLETRLGALEQQIQSLEQERLSTFIEIANVPRHDSENVQNIAENLAQKLNVSKSGIKNTRRMRGRGEREGNLLVELREDNIQNEWLAAAKRTPVSVADIHPQEPDNYHPVYIRENMTKLNKQILWLAKQELKSKLNYKYVWFKKDYVKARKDDQGKIHYLRTLNDVRVLAHQKQ</sequence>
<keyword evidence="5" id="KW-1185">Reference proteome</keyword>
<keyword evidence="1" id="KW-0175">Coiled coil</keyword>
<evidence type="ECO:0000313" key="5">
    <source>
        <dbReference type="Proteomes" id="UP001153954"/>
    </source>
</evidence>
<dbReference type="InterPro" id="IPR057251">
    <property type="entry name" value="FP_C"/>
</dbReference>
<evidence type="ECO:0000256" key="1">
    <source>
        <dbReference type="SAM" id="Coils"/>
    </source>
</evidence>
<evidence type="ECO:0000259" key="2">
    <source>
        <dbReference type="Pfam" id="PF03258"/>
    </source>
</evidence>
<dbReference type="EMBL" id="CAKOGL010000025">
    <property type="protein sequence ID" value="CAH2103044.1"/>
    <property type="molecule type" value="Genomic_DNA"/>
</dbReference>
<protein>
    <submittedName>
        <fullName evidence="4">Uncharacterized protein</fullName>
    </submittedName>
</protein>
<organism evidence="4 5">
    <name type="scientific">Euphydryas editha</name>
    <name type="common">Edith's checkerspot</name>
    <dbReference type="NCBI Taxonomy" id="104508"/>
    <lineage>
        <taxon>Eukaryota</taxon>
        <taxon>Metazoa</taxon>
        <taxon>Ecdysozoa</taxon>
        <taxon>Arthropoda</taxon>
        <taxon>Hexapoda</taxon>
        <taxon>Insecta</taxon>
        <taxon>Pterygota</taxon>
        <taxon>Neoptera</taxon>
        <taxon>Endopterygota</taxon>
        <taxon>Lepidoptera</taxon>
        <taxon>Glossata</taxon>
        <taxon>Ditrysia</taxon>
        <taxon>Papilionoidea</taxon>
        <taxon>Nymphalidae</taxon>
        <taxon>Nymphalinae</taxon>
        <taxon>Euphydryas</taxon>
    </lineage>
</organism>
<dbReference type="Pfam" id="PF03258">
    <property type="entry name" value="Baculo_FP"/>
    <property type="match status" value="1"/>
</dbReference>
<feature type="coiled-coil region" evidence="1">
    <location>
        <begin position="15"/>
        <end position="63"/>
    </location>
</feature>
<evidence type="ECO:0000313" key="4">
    <source>
        <dbReference type="EMBL" id="CAH2103044.1"/>
    </source>
</evidence>
<accession>A0AAU9UZR6</accession>
<gene>
    <name evidence="4" type="ORF">EEDITHA_LOCUS17598</name>
</gene>
<evidence type="ECO:0000259" key="3">
    <source>
        <dbReference type="Pfam" id="PF25298"/>
    </source>
</evidence>
<dbReference type="AlphaFoldDB" id="A0AAU9UZR6"/>
<name>A0AAU9UZR6_EUPED</name>
<reference evidence="4" key="1">
    <citation type="submission" date="2022-03" db="EMBL/GenBank/DDBJ databases">
        <authorList>
            <person name="Tunstrom K."/>
        </authorList>
    </citation>
    <scope>NUCLEOTIDE SEQUENCE</scope>
</reference>
<feature type="domain" description="FP protein C-terminal" evidence="3">
    <location>
        <begin position="161"/>
        <end position="212"/>
    </location>
</feature>
<proteinExistence type="predicted"/>